<dbReference type="PROSITE" id="PS50092">
    <property type="entry name" value="TSP1"/>
    <property type="match status" value="6"/>
</dbReference>
<keyword evidence="3" id="KW-0645">Protease</keyword>
<dbReference type="InterPro" id="IPR057401">
    <property type="entry name" value="Adt-1/2-like_dom"/>
</dbReference>
<dbReference type="OrthoDB" id="446173at2759"/>
<keyword evidence="9" id="KW-0325">Glycoprotein</keyword>
<evidence type="ECO:0000256" key="1">
    <source>
        <dbReference type="ARBA" id="ARBA00004613"/>
    </source>
</evidence>
<dbReference type="InterPro" id="IPR036383">
    <property type="entry name" value="TSP1_rpt_sf"/>
</dbReference>
<comment type="subcellular location">
    <subcellularLocation>
        <location evidence="1">Secreted</location>
    </subcellularLocation>
</comment>
<comment type="caution">
    <text evidence="13">The sequence shown here is derived from an EMBL/GenBank/DDBJ whole genome shotgun (WGS) entry which is preliminary data.</text>
</comment>
<dbReference type="Proteomes" id="UP000218231">
    <property type="component" value="Unassembled WGS sequence"/>
</dbReference>
<evidence type="ECO:0000256" key="3">
    <source>
        <dbReference type="ARBA" id="ARBA00022670"/>
    </source>
</evidence>
<feature type="domain" description="Peptidase M12B" evidence="12">
    <location>
        <begin position="209"/>
        <end position="409"/>
    </location>
</feature>
<dbReference type="GO" id="GO:0004222">
    <property type="term" value="F:metalloendopeptidase activity"/>
    <property type="evidence" value="ECO:0007669"/>
    <property type="project" value="InterPro"/>
</dbReference>
<dbReference type="Gene3D" id="3.40.1620.60">
    <property type="match status" value="1"/>
</dbReference>
<evidence type="ECO:0000256" key="11">
    <source>
        <dbReference type="SAM" id="MobiDB-lite"/>
    </source>
</evidence>
<dbReference type="Pfam" id="PF01421">
    <property type="entry name" value="Reprolysin"/>
    <property type="match status" value="1"/>
</dbReference>
<dbReference type="GO" id="GO:0031012">
    <property type="term" value="C:extracellular matrix"/>
    <property type="evidence" value="ECO:0007669"/>
    <property type="project" value="TreeGrafter"/>
</dbReference>
<dbReference type="InterPro" id="IPR041645">
    <property type="entry name" value="ADAMTS_CR_2"/>
</dbReference>
<keyword evidence="2" id="KW-0964">Secreted</keyword>
<dbReference type="GO" id="GO:0006508">
    <property type="term" value="P:proteolysis"/>
    <property type="evidence" value="ECO:0007669"/>
    <property type="project" value="UniProtKB-KW"/>
</dbReference>
<name>A0A2A2JL05_9BILA</name>
<dbReference type="InterPro" id="IPR001590">
    <property type="entry name" value="Peptidase_M12B"/>
</dbReference>
<dbReference type="Pfam" id="PF00090">
    <property type="entry name" value="TSP_1"/>
    <property type="match status" value="5"/>
</dbReference>
<dbReference type="EMBL" id="LIAE01010372">
    <property type="protein sequence ID" value="PAV62373.1"/>
    <property type="molecule type" value="Genomic_DNA"/>
</dbReference>
<dbReference type="Gene3D" id="2.20.100.10">
    <property type="entry name" value="Thrombospondin type-1 (TSP1) repeat"/>
    <property type="match status" value="6"/>
</dbReference>
<dbReference type="PROSITE" id="PS50215">
    <property type="entry name" value="ADAM_MEPRO"/>
    <property type="match status" value="1"/>
</dbReference>
<dbReference type="PANTHER" id="PTHR13723">
    <property type="entry name" value="ADAMTS A DISINTEGRIN AND METALLOPROTEASE WITH THROMBOSPONDIN MOTIFS PROTEASE"/>
    <property type="match status" value="1"/>
</dbReference>
<keyword evidence="7" id="KW-0482">Metalloprotease</keyword>
<evidence type="ECO:0000256" key="5">
    <source>
        <dbReference type="ARBA" id="ARBA00022801"/>
    </source>
</evidence>
<evidence type="ECO:0000256" key="2">
    <source>
        <dbReference type="ARBA" id="ARBA00022525"/>
    </source>
</evidence>
<evidence type="ECO:0000256" key="6">
    <source>
        <dbReference type="ARBA" id="ARBA00022833"/>
    </source>
</evidence>
<keyword evidence="5" id="KW-0378">Hydrolase</keyword>
<feature type="region of interest" description="Disordered" evidence="11">
    <location>
        <begin position="994"/>
        <end position="1042"/>
    </location>
</feature>
<keyword evidence="6 10" id="KW-0862">Zinc</keyword>
<feature type="binding site" evidence="10">
    <location>
        <position position="363"/>
    </location>
    <ligand>
        <name>Zn(2+)</name>
        <dbReference type="ChEBI" id="CHEBI:29105"/>
        <note>catalytic</note>
    </ligand>
</feature>
<evidence type="ECO:0000256" key="9">
    <source>
        <dbReference type="ARBA" id="ARBA00023180"/>
    </source>
</evidence>
<dbReference type="InterPro" id="IPR050439">
    <property type="entry name" value="ADAMTS_ADAMTS-like"/>
</dbReference>
<dbReference type="Pfam" id="PF25379">
    <property type="entry name" value="Adt-1"/>
    <property type="match status" value="1"/>
</dbReference>
<feature type="compositionally biased region" description="Basic residues" evidence="11">
    <location>
        <begin position="1022"/>
        <end position="1038"/>
    </location>
</feature>
<dbReference type="SUPFAM" id="SSF55486">
    <property type="entry name" value="Metalloproteases ('zincins'), catalytic domain"/>
    <property type="match status" value="1"/>
</dbReference>
<dbReference type="SUPFAM" id="SSF82895">
    <property type="entry name" value="TSP-1 type 1 repeat"/>
    <property type="match status" value="5"/>
</dbReference>
<dbReference type="PANTHER" id="PTHR13723:SF200">
    <property type="entry name" value="ADAM METALLOPEPTIDASE WITH THROMBOSPONDIN TYPE 1 MOTIF B, ISOFORM B"/>
    <property type="match status" value="1"/>
</dbReference>
<evidence type="ECO:0000313" key="13">
    <source>
        <dbReference type="EMBL" id="PAV62373.1"/>
    </source>
</evidence>
<evidence type="ECO:0000256" key="8">
    <source>
        <dbReference type="ARBA" id="ARBA00023157"/>
    </source>
</evidence>
<protein>
    <recommendedName>
        <fullName evidence="12">Peptidase M12B domain-containing protein</fullName>
    </recommendedName>
</protein>
<comment type="caution">
    <text evidence="10">Lacks conserved residue(s) required for the propagation of feature annotation.</text>
</comment>
<proteinExistence type="predicted"/>
<keyword evidence="14" id="KW-1185">Reference proteome</keyword>
<evidence type="ECO:0000259" key="12">
    <source>
        <dbReference type="PROSITE" id="PS50215"/>
    </source>
</evidence>
<dbReference type="InterPro" id="IPR000884">
    <property type="entry name" value="TSP1_rpt"/>
</dbReference>
<keyword evidence="8" id="KW-1015">Disulfide bond</keyword>
<feature type="binding site" evidence="10">
    <location>
        <position position="359"/>
    </location>
    <ligand>
        <name>Zn(2+)</name>
        <dbReference type="ChEBI" id="CHEBI:29105"/>
        <note>catalytic</note>
    </ligand>
</feature>
<evidence type="ECO:0000256" key="4">
    <source>
        <dbReference type="ARBA" id="ARBA00022723"/>
    </source>
</evidence>
<organism evidence="13 14">
    <name type="scientific">Diploscapter pachys</name>
    <dbReference type="NCBI Taxonomy" id="2018661"/>
    <lineage>
        <taxon>Eukaryota</taxon>
        <taxon>Metazoa</taxon>
        <taxon>Ecdysozoa</taxon>
        <taxon>Nematoda</taxon>
        <taxon>Chromadorea</taxon>
        <taxon>Rhabditida</taxon>
        <taxon>Rhabditina</taxon>
        <taxon>Rhabditomorpha</taxon>
        <taxon>Rhabditoidea</taxon>
        <taxon>Rhabditidae</taxon>
        <taxon>Diploscapter</taxon>
    </lineage>
</organism>
<dbReference type="InterPro" id="IPR024079">
    <property type="entry name" value="MetalloPept_cat_dom_sf"/>
</dbReference>
<dbReference type="Pfam" id="PF17771">
    <property type="entry name" value="ADAMTS_CR_2"/>
    <property type="match status" value="1"/>
</dbReference>
<keyword evidence="4 10" id="KW-0479">Metal-binding</keyword>
<dbReference type="Gene3D" id="3.40.390.10">
    <property type="entry name" value="Collagenase (Catalytic Domain)"/>
    <property type="match status" value="1"/>
</dbReference>
<dbReference type="AlphaFoldDB" id="A0A2A2JL05"/>
<dbReference type="GO" id="GO:0005576">
    <property type="term" value="C:extracellular region"/>
    <property type="evidence" value="ECO:0007669"/>
    <property type="project" value="UniProtKB-SubCell"/>
</dbReference>
<feature type="active site" evidence="10">
    <location>
        <position position="360"/>
    </location>
</feature>
<feature type="binding site" evidence="10">
    <location>
        <position position="369"/>
    </location>
    <ligand>
        <name>Zn(2+)</name>
        <dbReference type="ChEBI" id="CHEBI:29105"/>
        <note>catalytic</note>
    </ligand>
</feature>
<dbReference type="GO" id="GO:0046872">
    <property type="term" value="F:metal ion binding"/>
    <property type="evidence" value="ECO:0007669"/>
    <property type="project" value="UniProtKB-KW"/>
</dbReference>
<evidence type="ECO:0000256" key="10">
    <source>
        <dbReference type="PROSITE-ProRule" id="PRU00276"/>
    </source>
</evidence>
<sequence>MNKVTFQEVYAVIHFFTPEELQYTFGVKTVSEVPKYEETDPRFIYSDSGELHRIQLSAMGKEYDLDLKPTLQQLVHPAMTVVHRDEKNGGKLIVDEQPNNCHFHHRSNTTIAAISNCDGRVKGTIIDPTGIHVIHPFPDRHAHRSKRSTENGLHIVYKRELKLDPKDKDDGEFCGLDNQITEEDLVEDESGVFEDVFVTGQRLQQISDLVVELAVFVDEELWRHFNSKYGGYATQKLQDYMLTLLNNIQIMYYQPTANPPLTFKVVRFEVLKYQPSALQGHLHAHGNAQHYLDRFCKYQKNLAVRDWDHAFMLTGYDIHRGSGSRSISGIARLDGMCDPWNTCTLAEGLDFTSAFIGTHELGHSVGMRHDEPYCQSTHIMSASLGPGKVTWSTCSLRDYHQFLQRMDGNNKNCLRISNMPEKIVIQRSSKPGQLYDANMQCELMHGVGYQQVTPRRDHYDGICYMMWCGQSQFGRIITSHPALEGTFCGSSKWCQLGRCIPWTSNTNDVTLPPVFAPAPTTTPYSPRKVDGGWSAWSVSNCDQCTCNPVIGGIGLAISKRTCSNPYPQNGGLECGGSTTRALTCSKPCPTQTQTVDQYITSRCSEHKRIKGDSELTGTGSQLTRFPQRACKIFCDVINRYGTQRNYRFFGDNLPDGTSCGYDKYCLEGECMSLSCNRHALIARDQSCPADSCPASTAPTTTPATYYQGQWSAWSLWSSCTATCGGGYRKRSRACSVYGRCEGQTEETEPCGHENCPLVPNHGSGWAEWTEWNHCSTTCGRGSQARYRKCITSDGRLSFTCPEKNIEVRMCDAGPCNGFGIWGAWSEFSSCSTSCGPGTMVRQRMCIRETCDGSGYERQSCNLATCPTVSSTGEWEQWTGWSECSTVCGGGLRSRSRYCRGYGCVGQNNEQERCNQQPCAATNYGDWSQWSAWSTCSATCGTGVKRRTRYCRSGNCPGNFKESMICNEGDCQNRNAQWGGKRPLISPYFGGKVVDSEVRRRSSPAPSPTRPVPKRGAFPLRARTARRRAHAARRGRPGRRLPVAQRSALSGRVAAIA</sequence>
<accession>A0A2A2JL05</accession>
<reference evidence="13 14" key="1">
    <citation type="journal article" date="2017" name="Curr. Biol.">
        <title>Genome architecture and evolution of a unichromosomal asexual nematode.</title>
        <authorList>
            <person name="Fradin H."/>
            <person name="Zegar C."/>
            <person name="Gutwein M."/>
            <person name="Lucas J."/>
            <person name="Kovtun M."/>
            <person name="Corcoran D."/>
            <person name="Baugh L.R."/>
            <person name="Kiontke K."/>
            <person name="Gunsalus K."/>
            <person name="Fitch D.H."/>
            <person name="Piano F."/>
        </authorList>
    </citation>
    <scope>NUCLEOTIDE SEQUENCE [LARGE SCALE GENOMIC DNA]</scope>
    <source>
        <strain evidence="13">PF1309</strain>
    </source>
</reference>
<dbReference type="SMART" id="SM00209">
    <property type="entry name" value="TSP1"/>
    <property type="match status" value="6"/>
</dbReference>
<dbReference type="GO" id="GO:0030198">
    <property type="term" value="P:extracellular matrix organization"/>
    <property type="evidence" value="ECO:0007669"/>
    <property type="project" value="TreeGrafter"/>
</dbReference>
<dbReference type="STRING" id="2018661.A0A2A2JL05"/>
<gene>
    <name evidence="13" type="ORF">WR25_23881</name>
</gene>
<evidence type="ECO:0000256" key="7">
    <source>
        <dbReference type="ARBA" id="ARBA00023049"/>
    </source>
</evidence>
<evidence type="ECO:0000313" key="14">
    <source>
        <dbReference type="Proteomes" id="UP000218231"/>
    </source>
</evidence>